<dbReference type="GO" id="GO:0016132">
    <property type="term" value="P:brassinosteroid biosynthetic process"/>
    <property type="evidence" value="ECO:0007669"/>
    <property type="project" value="TreeGrafter"/>
</dbReference>
<dbReference type="EMBL" id="JABWDY010014518">
    <property type="protein sequence ID" value="KAF5197583.1"/>
    <property type="molecule type" value="Genomic_DNA"/>
</dbReference>
<dbReference type="AlphaFoldDB" id="A0A7J6WKV1"/>
<dbReference type="SUPFAM" id="SSF48264">
    <property type="entry name" value="Cytochrome P450"/>
    <property type="match status" value="1"/>
</dbReference>
<keyword evidence="3" id="KW-0472">Membrane</keyword>
<dbReference type="Gene3D" id="1.10.630.10">
    <property type="entry name" value="Cytochrome P450"/>
    <property type="match status" value="1"/>
</dbReference>
<dbReference type="GO" id="GO:0004497">
    <property type="term" value="F:monooxygenase activity"/>
    <property type="evidence" value="ECO:0007669"/>
    <property type="project" value="InterPro"/>
</dbReference>
<keyword evidence="2" id="KW-0408">Iron</keyword>
<dbReference type="OrthoDB" id="1372046at2759"/>
<comment type="caution">
    <text evidence="4">The sequence shown here is derived from an EMBL/GenBank/DDBJ whole genome shotgun (WGS) entry which is preliminary data.</text>
</comment>
<accession>A0A7J6WKV1</accession>
<dbReference type="InterPro" id="IPR001128">
    <property type="entry name" value="Cyt_P450"/>
</dbReference>
<evidence type="ECO:0000256" key="2">
    <source>
        <dbReference type="ARBA" id="ARBA00023004"/>
    </source>
</evidence>
<evidence type="ECO:0000313" key="5">
    <source>
        <dbReference type="Proteomes" id="UP000554482"/>
    </source>
</evidence>
<keyword evidence="3" id="KW-0812">Transmembrane</keyword>
<keyword evidence="1" id="KW-0479">Metal-binding</keyword>
<evidence type="ECO:0000256" key="3">
    <source>
        <dbReference type="SAM" id="Phobius"/>
    </source>
</evidence>
<dbReference type="Proteomes" id="UP000554482">
    <property type="component" value="Unassembled WGS sequence"/>
</dbReference>
<keyword evidence="3" id="KW-1133">Transmembrane helix</keyword>
<dbReference type="GO" id="GO:0010268">
    <property type="term" value="P:brassinosteroid homeostasis"/>
    <property type="evidence" value="ECO:0007669"/>
    <property type="project" value="TreeGrafter"/>
</dbReference>
<dbReference type="InterPro" id="IPR036396">
    <property type="entry name" value="Cyt_P450_sf"/>
</dbReference>
<keyword evidence="5" id="KW-1185">Reference proteome</keyword>
<dbReference type="PANTHER" id="PTHR24286:SF11">
    <property type="entry name" value="CYTOCHROME P450, FAMILY 87, SUBFAMILY A, POLYPEPTIDE 2"/>
    <property type="match status" value="1"/>
</dbReference>
<evidence type="ECO:0000313" key="4">
    <source>
        <dbReference type="EMBL" id="KAF5197583.1"/>
    </source>
</evidence>
<dbReference type="GO" id="GO:0020037">
    <property type="term" value="F:heme binding"/>
    <property type="evidence" value="ECO:0007669"/>
    <property type="project" value="InterPro"/>
</dbReference>
<reference evidence="4 5" key="1">
    <citation type="submission" date="2020-06" db="EMBL/GenBank/DDBJ databases">
        <title>Transcriptomic and genomic resources for Thalictrum thalictroides and T. hernandezii: Facilitating candidate gene discovery in an emerging model plant lineage.</title>
        <authorList>
            <person name="Arias T."/>
            <person name="Riano-Pachon D.M."/>
            <person name="Di Stilio V.S."/>
        </authorList>
    </citation>
    <scope>NUCLEOTIDE SEQUENCE [LARGE SCALE GENOMIC DNA]</scope>
    <source>
        <strain evidence="5">cv. WT478/WT964</strain>
        <tissue evidence="4">Leaves</tissue>
    </source>
</reference>
<dbReference type="PANTHER" id="PTHR24286">
    <property type="entry name" value="CYTOCHROME P450 26"/>
    <property type="match status" value="1"/>
</dbReference>
<dbReference type="GO" id="GO:0016125">
    <property type="term" value="P:sterol metabolic process"/>
    <property type="evidence" value="ECO:0007669"/>
    <property type="project" value="TreeGrafter"/>
</dbReference>
<protein>
    <submittedName>
        <fullName evidence="4">Cytochrome p450</fullName>
    </submittedName>
</protein>
<evidence type="ECO:0000256" key="1">
    <source>
        <dbReference type="ARBA" id="ARBA00022723"/>
    </source>
</evidence>
<gene>
    <name evidence="4" type="ORF">FRX31_012828</name>
</gene>
<dbReference type="Pfam" id="PF00067">
    <property type="entry name" value="p450"/>
    <property type="match status" value="1"/>
</dbReference>
<organism evidence="4 5">
    <name type="scientific">Thalictrum thalictroides</name>
    <name type="common">Rue-anemone</name>
    <name type="synonym">Anemone thalictroides</name>
    <dbReference type="NCBI Taxonomy" id="46969"/>
    <lineage>
        <taxon>Eukaryota</taxon>
        <taxon>Viridiplantae</taxon>
        <taxon>Streptophyta</taxon>
        <taxon>Embryophyta</taxon>
        <taxon>Tracheophyta</taxon>
        <taxon>Spermatophyta</taxon>
        <taxon>Magnoliopsida</taxon>
        <taxon>Ranunculales</taxon>
        <taxon>Ranunculaceae</taxon>
        <taxon>Thalictroideae</taxon>
        <taxon>Thalictrum</taxon>
    </lineage>
</organism>
<dbReference type="GO" id="GO:0044550">
    <property type="term" value="P:secondary metabolite biosynthetic process"/>
    <property type="evidence" value="ECO:0007669"/>
    <property type="project" value="UniProtKB-ARBA"/>
</dbReference>
<dbReference type="GO" id="GO:0016705">
    <property type="term" value="F:oxidoreductase activity, acting on paired donors, with incorporation or reduction of molecular oxygen"/>
    <property type="evidence" value="ECO:0007669"/>
    <property type="project" value="InterPro"/>
</dbReference>
<feature type="transmembrane region" description="Helical" evidence="3">
    <location>
        <begin position="39"/>
        <end position="65"/>
    </location>
</feature>
<proteinExistence type="predicted"/>
<dbReference type="GO" id="GO:0005506">
    <property type="term" value="F:iron ion binding"/>
    <property type="evidence" value="ECO:0007669"/>
    <property type="project" value="InterPro"/>
</dbReference>
<name>A0A7J6WKV1_THATH</name>
<sequence length="122" mass="13933">MLKDLITGRLNSDEKHGDFLDLVVEEIKKDEPLFDVESAAYFVFAVLFASFETVALAITLAINFISDHPSVLKDLTSEHEEILRKRQNIDSELTWNEYKSMIFTSHVSLNFDRLTALPTNVV</sequence>